<gene>
    <name evidence="1" type="ORF">GGQ80_002470</name>
</gene>
<organism evidence="1 2">
    <name type="scientific">Sphingomonas jinjuensis</name>
    <dbReference type="NCBI Taxonomy" id="535907"/>
    <lineage>
        <taxon>Bacteria</taxon>
        <taxon>Pseudomonadati</taxon>
        <taxon>Pseudomonadota</taxon>
        <taxon>Alphaproteobacteria</taxon>
        <taxon>Sphingomonadales</taxon>
        <taxon>Sphingomonadaceae</taxon>
        <taxon>Sphingomonas</taxon>
    </lineage>
</organism>
<evidence type="ECO:0000313" key="2">
    <source>
        <dbReference type="Proteomes" id="UP000529795"/>
    </source>
</evidence>
<keyword evidence="2" id="KW-1185">Reference proteome</keyword>
<sequence>MGADTPRSAEFRYRISVVVHDGLETHKGSAVWQLVLTRPPVRMMDEFSASFAGDAVPVRLGDGSVLVLLLQRWRPEQMKGPRVAPSEDAGTLPRLVYGNDAHYAGHDEIARLSAIANTPLTRKRLVCKPSLFTTSQSNQAGAPKQGEVRICFKIAYSQNPKTPEALREITAQAYGFTRSTYPQIDIYVEPTNSPVDRPLDAVFPWLKPLLAGTSRASRPLSLSPAVQILRR</sequence>
<name>A0A840FFS2_9SPHN</name>
<accession>A0A840FFS2</accession>
<comment type="caution">
    <text evidence="1">The sequence shown here is derived from an EMBL/GenBank/DDBJ whole genome shotgun (WGS) entry which is preliminary data.</text>
</comment>
<proteinExistence type="predicted"/>
<dbReference type="AlphaFoldDB" id="A0A840FFS2"/>
<dbReference type="EMBL" id="JACIEV010000007">
    <property type="protein sequence ID" value="MBB4154554.1"/>
    <property type="molecule type" value="Genomic_DNA"/>
</dbReference>
<dbReference type="Proteomes" id="UP000529795">
    <property type="component" value="Unassembled WGS sequence"/>
</dbReference>
<reference evidence="1 2" key="1">
    <citation type="submission" date="2020-08" db="EMBL/GenBank/DDBJ databases">
        <title>Genomic Encyclopedia of Type Strains, Phase IV (KMG-IV): sequencing the most valuable type-strain genomes for metagenomic binning, comparative biology and taxonomic classification.</title>
        <authorList>
            <person name="Goeker M."/>
        </authorList>
    </citation>
    <scope>NUCLEOTIDE SEQUENCE [LARGE SCALE GENOMIC DNA]</scope>
    <source>
        <strain evidence="1 2">YC6723</strain>
    </source>
</reference>
<protein>
    <submittedName>
        <fullName evidence="1">Uncharacterized protein</fullName>
    </submittedName>
</protein>
<evidence type="ECO:0000313" key="1">
    <source>
        <dbReference type="EMBL" id="MBB4154554.1"/>
    </source>
</evidence>